<protein>
    <submittedName>
        <fullName evidence="2">GNAT family N-acetyltransferase</fullName>
        <ecNumber evidence="2">2.3.1.-</ecNumber>
    </submittedName>
</protein>
<keyword evidence="2" id="KW-0012">Acyltransferase</keyword>
<proteinExistence type="predicted"/>
<name>A0AB35U230_9FIRM</name>
<accession>A0AB35U230</accession>
<dbReference type="PANTHER" id="PTHR43138">
    <property type="entry name" value="ACETYLTRANSFERASE, GNAT FAMILY"/>
    <property type="match status" value="1"/>
</dbReference>
<dbReference type="RefSeq" id="WP_277009021.1">
    <property type="nucleotide sequence ID" value="NZ_JALBUR010000014.1"/>
</dbReference>
<dbReference type="PANTHER" id="PTHR43138:SF1">
    <property type="entry name" value="N-ACETYLTRANSFERASE ACA1"/>
    <property type="match status" value="1"/>
</dbReference>
<dbReference type="PROSITE" id="PS51186">
    <property type="entry name" value="GNAT"/>
    <property type="match status" value="1"/>
</dbReference>
<dbReference type="InterPro" id="IPR016181">
    <property type="entry name" value="Acyl_CoA_acyltransferase"/>
</dbReference>
<dbReference type="InterPro" id="IPR000182">
    <property type="entry name" value="GNAT_dom"/>
</dbReference>
<evidence type="ECO:0000313" key="2">
    <source>
        <dbReference type="EMBL" id="MDX8419802.1"/>
    </source>
</evidence>
<dbReference type="Pfam" id="PF00583">
    <property type="entry name" value="Acetyltransf_1"/>
    <property type="match status" value="1"/>
</dbReference>
<sequence>MIKLRGCQAEDLSEMTMIWNEVVEEGGSFPFEEKWTPAQLSSFLSGRTVRCAVREDNSVAGFYLLHENILGRCSSGANATYLVRRDLRGRHIGEMLVNDSILQARAQGFRYMQFNGVVDTNIHALHLYQRCGFREVGVIPKGFRIKDGSYQDMHIMYLSLE</sequence>
<keyword evidence="3" id="KW-1185">Reference proteome</keyword>
<dbReference type="EC" id="2.3.1.-" evidence="2"/>
<organism evidence="2 3">
    <name type="scientific">Grylomicrobium aquisgranensis</name>
    <dbReference type="NCBI Taxonomy" id="2926318"/>
    <lineage>
        <taxon>Bacteria</taxon>
        <taxon>Bacillati</taxon>
        <taxon>Bacillota</taxon>
        <taxon>Erysipelotrichia</taxon>
        <taxon>Erysipelotrichales</taxon>
        <taxon>Erysipelotrichaceae</taxon>
        <taxon>Grylomicrobium</taxon>
    </lineage>
</organism>
<dbReference type="GO" id="GO:0016747">
    <property type="term" value="F:acyltransferase activity, transferring groups other than amino-acyl groups"/>
    <property type="evidence" value="ECO:0007669"/>
    <property type="project" value="InterPro"/>
</dbReference>
<feature type="domain" description="N-acetyltransferase" evidence="1">
    <location>
        <begin position="2"/>
        <end position="161"/>
    </location>
</feature>
<dbReference type="EMBL" id="JALBUR010000014">
    <property type="protein sequence ID" value="MDX8419802.1"/>
    <property type="molecule type" value="Genomic_DNA"/>
</dbReference>
<dbReference type="Proteomes" id="UP001286174">
    <property type="component" value="Unassembled WGS sequence"/>
</dbReference>
<gene>
    <name evidence="2" type="ORF">MOZ60_06800</name>
</gene>
<dbReference type="InterPro" id="IPR052742">
    <property type="entry name" value="Mito_N-acetyltransferase"/>
</dbReference>
<comment type="caution">
    <text evidence="2">The sequence shown here is derived from an EMBL/GenBank/DDBJ whole genome shotgun (WGS) entry which is preliminary data.</text>
</comment>
<dbReference type="AlphaFoldDB" id="A0AB35U230"/>
<evidence type="ECO:0000259" key="1">
    <source>
        <dbReference type="PROSITE" id="PS51186"/>
    </source>
</evidence>
<keyword evidence="2" id="KW-0808">Transferase</keyword>
<reference evidence="2 3" key="1">
    <citation type="submission" date="2022-03" db="EMBL/GenBank/DDBJ databases">
        <title>Novel taxa within the pig intestine.</title>
        <authorList>
            <person name="Wylensek D."/>
            <person name="Bishof K."/>
            <person name="Afrizal A."/>
            <person name="Clavel T."/>
        </authorList>
    </citation>
    <scope>NUCLEOTIDE SEQUENCE [LARGE SCALE GENOMIC DNA]</scope>
    <source>
        <strain evidence="2 3">CLA-KB-P133</strain>
    </source>
</reference>
<dbReference type="SUPFAM" id="SSF55729">
    <property type="entry name" value="Acyl-CoA N-acyltransferases (Nat)"/>
    <property type="match status" value="1"/>
</dbReference>
<dbReference type="Gene3D" id="3.40.630.30">
    <property type="match status" value="1"/>
</dbReference>
<evidence type="ECO:0000313" key="3">
    <source>
        <dbReference type="Proteomes" id="UP001286174"/>
    </source>
</evidence>